<evidence type="ECO:0000313" key="2">
    <source>
        <dbReference type="EMBL" id="CAD7283674.1"/>
    </source>
</evidence>
<feature type="region of interest" description="Disordered" evidence="1">
    <location>
        <begin position="1"/>
        <end position="40"/>
    </location>
</feature>
<evidence type="ECO:0000313" key="3">
    <source>
        <dbReference type="Proteomes" id="UP000678499"/>
    </source>
</evidence>
<name>A0A7R9BYR4_9CRUS</name>
<dbReference type="Proteomes" id="UP000678499">
    <property type="component" value="Unassembled WGS sequence"/>
</dbReference>
<sequence>MAYSSTDIAHRTSPEPSSTASWSRQRSGKKDPLDPTGLYRHTCNTWRGSRGVDGRRRRRVASGFCGLLYGIGRRVPPQPPPRELCHVGPRSTCPTIRWSPGRATGGQATGYSSTQRSWEYTSSLDSELGYYENQTLSE</sequence>
<reference evidence="2" key="1">
    <citation type="submission" date="2020-11" db="EMBL/GenBank/DDBJ databases">
        <authorList>
            <person name="Tran Van P."/>
        </authorList>
    </citation>
    <scope>NUCLEOTIDE SEQUENCE</scope>
</reference>
<dbReference type="EMBL" id="OA887878">
    <property type="protein sequence ID" value="CAD7283674.1"/>
    <property type="molecule type" value="Genomic_DNA"/>
</dbReference>
<dbReference type="AlphaFoldDB" id="A0A7R9BYR4"/>
<protein>
    <submittedName>
        <fullName evidence="2">Uncharacterized protein</fullName>
    </submittedName>
</protein>
<organism evidence="2">
    <name type="scientific">Notodromas monacha</name>
    <dbReference type="NCBI Taxonomy" id="399045"/>
    <lineage>
        <taxon>Eukaryota</taxon>
        <taxon>Metazoa</taxon>
        <taxon>Ecdysozoa</taxon>
        <taxon>Arthropoda</taxon>
        <taxon>Crustacea</taxon>
        <taxon>Oligostraca</taxon>
        <taxon>Ostracoda</taxon>
        <taxon>Podocopa</taxon>
        <taxon>Podocopida</taxon>
        <taxon>Cypridocopina</taxon>
        <taxon>Cypridoidea</taxon>
        <taxon>Cyprididae</taxon>
        <taxon>Notodromas</taxon>
    </lineage>
</organism>
<proteinExistence type="predicted"/>
<gene>
    <name evidence="2" type="ORF">NMOB1V02_LOCUS11287</name>
</gene>
<keyword evidence="3" id="KW-1185">Reference proteome</keyword>
<dbReference type="EMBL" id="CAJPEX010005841">
    <property type="protein sequence ID" value="CAG0923826.1"/>
    <property type="molecule type" value="Genomic_DNA"/>
</dbReference>
<feature type="region of interest" description="Disordered" evidence="1">
    <location>
        <begin position="96"/>
        <end position="116"/>
    </location>
</feature>
<evidence type="ECO:0000256" key="1">
    <source>
        <dbReference type="SAM" id="MobiDB-lite"/>
    </source>
</evidence>
<accession>A0A7R9BYR4</accession>
<feature type="compositionally biased region" description="Polar residues" evidence="1">
    <location>
        <begin position="14"/>
        <end position="25"/>
    </location>
</feature>